<keyword evidence="4 7" id="KW-0812">Transmembrane</keyword>
<evidence type="ECO:0000256" key="8">
    <source>
        <dbReference type="SAM" id="MobiDB-lite"/>
    </source>
</evidence>
<feature type="transmembrane region" description="Helical" evidence="7">
    <location>
        <begin position="329"/>
        <end position="352"/>
    </location>
</feature>
<reference evidence="11" key="1">
    <citation type="journal article" date="2019" name="Int. J. Syst. Evol. Microbiol.">
        <title>The Global Catalogue of Microorganisms (GCM) 10K type strain sequencing project: providing services to taxonomists for standard genome sequencing and annotation.</title>
        <authorList>
            <consortium name="The Broad Institute Genomics Platform"/>
            <consortium name="The Broad Institute Genome Sequencing Center for Infectious Disease"/>
            <person name="Wu L."/>
            <person name="Ma J."/>
        </authorList>
    </citation>
    <scope>NUCLEOTIDE SEQUENCE [LARGE SCALE GENOMIC DNA]</scope>
    <source>
        <strain evidence="11">CGMCC 1.13681</strain>
    </source>
</reference>
<dbReference type="PANTHER" id="PTHR47737">
    <property type="entry name" value="GLYCINE BETAINE/PROLINE BETAINE TRANSPORT SYSTEM PERMEASE PROTEIN PROW"/>
    <property type="match status" value="1"/>
</dbReference>
<dbReference type="Gene3D" id="1.10.3720.10">
    <property type="entry name" value="MetI-like"/>
    <property type="match status" value="2"/>
</dbReference>
<keyword evidence="5 7" id="KW-1133">Transmembrane helix</keyword>
<feature type="transmembrane region" description="Helical" evidence="7">
    <location>
        <begin position="48"/>
        <end position="68"/>
    </location>
</feature>
<comment type="similarity">
    <text evidence="7">Belongs to the binding-protein-dependent transport system permease family.</text>
</comment>
<gene>
    <name evidence="10" type="ORF">ACFQLX_04305</name>
</gene>
<dbReference type="InterPro" id="IPR035906">
    <property type="entry name" value="MetI-like_sf"/>
</dbReference>
<evidence type="ECO:0000256" key="7">
    <source>
        <dbReference type="RuleBase" id="RU363032"/>
    </source>
</evidence>
<dbReference type="RefSeq" id="WP_386412058.1">
    <property type="nucleotide sequence ID" value="NZ_JBHSZO010000004.1"/>
</dbReference>
<feature type="transmembrane region" description="Helical" evidence="7">
    <location>
        <begin position="296"/>
        <end position="317"/>
    </location>
</feature>
<dbReference type="Proteomes" id="UP001596413">
    <property type="component" value="Unassembled WGS sequence"/>
</dbReference>
<evidence type="ECO:0000256" key="2">
    <source>
        <dbReference type="ARBA" id="ARBA00022448"/>
    </source>
</evidence>
<name>A0ABW2GCF6_9ACTN</name>
<feature type="transmembrane region" description="Helical" evidence="7">
    <location>
        <begin position="128"/>
        <end position="145"/>
    </location>
</feature>
<evidence type="ECO:0000313" key="10">
    <source>
        <dbReference type="EMBL" id="MFC7217396.1"/>
    </source>
</evidence>
<feature type="domain" description="ABC transmembrane type-1" evidence="9">
    <location>
        <begin position="177"/>
        <end position="356"/>
    </location>
</feature>
<feature type="transmembrane region" description="Helical" evidence="7">
    <location>
        <begin position="654"/>
        <end position="671"/>
    </location>
</feature>
<dbReference type="EMBL" id="JBHSZO010000004">
    <property type="protein sequence ID" value="MFC7217396.1"/>
    <property type="molecule type" value="Genomic_DNA"/>
</dbReference>
<keyword evidence="11" id="KW-1185">Reference proteome</keyword>
<feature type="transmembrane region" description="Helical" evidence="7">
    <location>
        <begin position="225"/>
        <end position="248"/>
    </location>
</feature>
<dbReference type="Pfam" id="PF00528">
    <property type="entry name" value="BPD_transp_1"/>
    <property type="match status" value="2"/>
</dbReference>
<protein>
    <submittedName>
        <fullName evidence="10">ABC transporter permease</fullName>
    </submittedName>
</protein>
<feature type="transmembrane region" description="Helical" evidence="7">
    <location>
        <begin position="451"/>
        <end position="469"/>
    </location>
</feature>
<evidence type="ECO:0000256" key="4">
    <source>
        <dbReference type="ARBA" id="ARBA00022692"/>
    </source>
</evidence>
<feature type="domain" description="ABC transmembrane type-1" evidence="9">
    <location>
        <begin position="496"/>
        <end position="675"/>
    </location>
</feature>
<dbReference type="PROSITE" id="PS50928">
    <property type="entry name" value="ABC_TM1"/>
    <property type="match status" value="2"/>
</dbReference>
<feature type="transmembrane region" description="Helical" evidence="7">
    <location>
        <begin position="157"/>
        <end position="174"/>
    </location>
</feature>
<proteinExistence type="inferred from homology"/>
<keyword evidence="6 7" id="KW-0472">Membrane</keyword>
<feature type="compositionally biased region" description="Low complexity" evidence="8">
    <location>
        <begin position="15"/>
        <end position="37"/>
    </location>
</feature>
<dbReference type="InterPro" id="IPR000515">
    <property type="entry name" value="MetI-like"/>
</dbReference>
<sequence>MSAVLDKPTEPTDPTEPAGPAAPAAPHAAATPAKAPGPLARMGANPHLVLLLLAALTVVVSAVVTSAGSGGGVRWPHELTYDLRTPLDDFNRWLVDNRTTSPVFLYGLLHISNWAESSVDGVQSALEALGFLGVTVAAVALAWYAGGAGPRRRALRTAATALVTFAVIGLLGVWEPAMETLALMVVCVAASALVGLLLGLAAGLSPRAQRLLNPVFDTMQVLPAFSYLLPFVLIFDIGIPSAFVATVIYAAPPMARLTALGLRGADPAALEAAASLGASGWQRLRTARLPLARRQMLLGLNQTIMMCLSMVVLASLIGSGGLGEEIYRALSVVDVGMALPAGIAVVLLAVWLDRTTAAAGERLDDAPGGGGLRGRLLWPLLAALTAGAAALGAALGRQEWPEGWTVAIDGPVNTVVNWIEDHLGSGVPVLGGTLTWAEGFATYVINPLRDALQATPWWALLLLAAALGYAAGRRRAALTAALALGATGALGLWTRSLDTLSQVIAALAVTLLLGFALGVLAARSGWVERLLRPVLDTMQTLPQFIYLIPMIALFSGGRTAGVAAAVIYALPAVVRITAQGLREVEPAALEAARSLGASTGQQLRQVQLPLARPALLLAVNQGVVLVLSMVVIAGMIGGGALGFDVVKGLAKGDLGLGMTAGLAIVCLGVLLDRTTQPGAGVRERSPR</sequence>
<evidence type="ECO:0000256" key="1">
    <source>
        <dbReference type="ARBA" id="ARBA00004141"/>
    </source>
</evidence>
<evidence type="ECO:0000256" key="6">
    <source>
        <dbReference type="ARBA" id="ARBA00023136"/>
    </source>
</evidence>
<feature type="transmembrane region" description="Helical" evidence="7">
    <location>
        <begin position="180"/>
        <end position="204"/>
    </location>
</feature>
<evidence type="ECO:0000256" key="5">
    <source>
        <dbReference type="ARBA" id="ARBA00022989"/>
    </source>
</evidence>
<keyword evidence="3" id="KW-1003">Cell membrane</keyword>
<organism evidence="10 11">
    <name type="scientific">Streptomyces polyrhachis</name>
    <dbReference type="NCBI Taxonomy" id="1282885"/>
    <lineage>
        <taxon>Bacteria</taxon>
        <taxon>Bacillati</taxon>
        <taxon>Actinomycetota</taxon>
        <taxon>Actinomycetes</taxon>
        <taxon>Kitasatosporales</taxon>
        <taxon>Streptomycetaceae</taxon>
        <taxon>Streptomyces</taxon>
    </lineage>
</organism>
<comment type="subcellular location">
    <subcellularLocation>
        <location evidence="7">Cell membrane</location>
        <topology evidence="7">Multi-pass membrane protein</topology>
    </subcellularLocation>
    <subcellularLocation>
        <location evidence="1">Membrane</location>
        <topology evidence="1">Multi-pass membrane protein</topology>
    </subcellularLocation>
</comment>
<feature type="region of interest" description="Disordered" evidence="8">
    <location>
        <begin position="1"/>
        <end position="37"/>
    </location>
</feature>
<dbReference type="CDD" id="cd06261">
    <property type="entry name" value="TM_PBP2"/>
    <property type="match status" value="2"/>
</dbReference>
<evidence type="ECO:0000259" key="9">
    <source>
        <dbReference type="PROSITE" id="PS50928"/>
    </source>
</evidence>
<feature type="transmembrane region" description="Helical" evidence="7">
    <location>
        <begin position="544"/>
        <end position="570"/>
    </location>
</feature>
<dbReference type="PANTHER" id="PTHR47737:SF1">
    <property type="entry name" value="GLYCINE BETAINE_PROLINE BETAINE TRANSPORT SYSTEM PERMEASE PROTEIN PROW"/>
    <property type="match status" value="1"/>
</dbReference>
<feature type="transmembrane region" description="Helical" evidence="7">
    <location>
        <begin position="622"/>
        <end position="642"/>
    </location>
</feature>
<dbReference type="SUPFAM" id="SSF161098">
    <property type="entry name" value="MetI-like"/>
    <property type="match status" value="2"/>
</dbReference>
<keyword evidence="2 7" id="KW-0813">Transport</keyword>
<evidence type="ECO:0000313" key="11">
    <source>
        <dbReference type="Proteomes" id="UP001596413"/>
    </source>
</evidence>
<comment type="caution">
    <text evidence="10">The sequence shown here is derived from an EMBL/GenBank/DDBJ whole genome shotgun (WGS) entry which is preliminary data.</text>
</comment>
<feature type="transmembrane region" description="Helical" evidence="7">
    <location>
        <begin position="500"/>
        <end position="523"/>
    </location>
</feature>
<feature type="transmembrane region" description="Helical" evidence="7">
    <location>
        <begin position="376"/>
        <end position="395"/>
    </location>
</feature>
<accession>A0ABW2GCF6</accession>
<evidence type="ECO:0000256" key="3">
    <source>
        <dbReference type="ARBA" id="ARBA00022475"/>
    </source>
</evidence>